<feature type="non-terminal residue" evidence="3">
    <location>
        <position position="358"/>
    </location>
</feature>
<dbReference type="InterPro" id="IPR001296">
    <property type="entry name" value="Glyco_trans_1"/>
</dbReference>
<proteinExistence type="predicted"/>
<dbReference type="PANTHER" id="PTHR45947">
    <property type="entry name" value="SULFOQUINOVOSYL TRANSFERASE SQD2"/>
    <property type="match status" value="1"/>
</dbReference>
<dbReference type="Gene3D" id="3.40.50.2000">
    <property type="entry name" value="Glycogen Phosphorylase B"/>
    <property type="match status" value="2"/>
</dbReference>
<dbReference type="Pfam" id="PF13439">
    <property type="entry name" value="Glyco_transf_4"/>
    <property type="match status" value="1"/>
</dbReference>
<dbReference type="Pfam" id="PF00534">
    <property type="entry name" value="Glycos_transf_1"/>
    <property type="match status" value="1"/>
</dbReference>
<feature type="domain" description="Glycosyl transferase family 1" evidence="1">
    <location>
        <begin position="193"/>
        <end position="355"/>
    </location>
</feature>
<dbReference type="EMBL" id="CADCTR010000798">
    <property type="protein sequence ID" value="CAA9264640.1"/>
    <property type="molecule type" value="Genomic_DNA"/>
</dbReference>
<protein>
    <recommendedName>
        <fullName evidence="4">Glycosyltransferase</fullName>
    </recommendedName>
</protein>
<dbReference type="GO" id="GO:0016757">
    <property type="term" value="F:glycosyltransferase activity"/>
    <property type="evidence" value="ECO:0007669"/>
    <property type="project" value="InterPro"/>
</dbReference>
<accession>A0A6J4IZE3</accession>
<name>A0A6J4IZE3_9CHLR</name>
<evidence type="ECO:0000313" key="3">
    <source>
        <dbReference type="EMBL" id="CAA9264640.1"/>
    </source>
</evidence>
<feature type="domain" description="Glycosyltransferase subfamily 4-like N-terminal" evidence="2">
    <location>
        <begin position="25"/>
        <end position="182"/>
    </location>
</feature>
<sequence length="358" mass="38990">MCVRCGDGGKKLRILHLYKNYAPIIGGIENHIKMLAEGEAAYGMETTVLVANESGATVRETIHGVQVVRAARVISAASTPFSLAMALEGMRLAPDVVNLHMPYPPGDIVARAVRGRPALVLTYHSDVVRQQRLLRVYRPVLQQTLARADCIIASSAAYIASSPFLRGWERKCRVVPYGVDNARFGVVEPKAIAQIRTAARGPVLLCVGVLRYYKGLHILLEAMRELDATLIIVGEGSERDHLHPQAEEIGVAERVHFVGRVPDSELPAYYHAADVFVLASHLRAEAFGIVLLEAMAAGLPLVTTEIGTATSEVNVHGQTGFVVPPNDPHALARALRVLLADQQLRAFFGRNARQRVIV</sequence>
<evidence type="ECO:0000259" key="1">
    <source>
        <dbReference type="Pfam" id="PF00534"/>
    </source>
</evidence>
<evidence type="ECO:0008006" key="4">
    <source>
        <dbReference type="Google" id="ProtNLM"/>
    </source>
</evidence>
<gene>
    <name evidence="3" type="ORF">AVDCRST_MAG93-2345</name>
</gene>
<dbReference type="SUPFAM" id="SSF53756">
    <property type="entry name" value="UDP-Glycosyltransferase/glycogen phosphorylase"/>
    <property type="match status" value="1"/>
</dbReference>
<reference evidence="3" key="1">
    <citation type="submission" date="2020-02" db="EMBL/GenBank/DDBJ databases">
        <authorList>
            <person name="Meier V. D."/>
        </authorList>
    </citation>
    <scope>NUCLEOTIDE SEQUENCE</scope>
    <source>
        <strain evidence="3">AVDCRST_MAG93</strain>
    </source>
</reference>
<dbReference type="PANTHER" id="PTHR45947:SF3">
    <property type="entry name" value="SULFOQUINOVOSYL TRANSFERASE SQD2"/>
    <property type="match status" value="1"/>
</dbReference>
<dbReference type="InterPro" id="IPR028098">
    <property type="entry name" value="Glyco_trans_4-like_N"/>
</dbReference>
<dbReference type="AlphaFoldDB" id="A0A6J4IZE3"/>
<evidence type="ECO:0000259" key="2">
    <source>
        <dbReference type="Pfam" id="PF13439"/>
    </source>
</evidence>
<dbReference type="InterPro" id="IPR050194">
    <property type="entry name" value="Glycosyltransferase_grp1"/>
</dbReference>
<organism evidence="3">
    <name type="scientific">uncultured Chloroflexia bacterium</name>
    <dbReference type="NCBI Taxonomy" id="1672391"/>
    <lineage>
        <taxon>Bacteria</taxon>
        <taxon>Bacillati</taxon>
        <taxon>Chloroflexota</taxon>
        <taxon>Chloroflexia</taxon>
        <taxon>environmental samples</taxon>
    </lineage>
</organism>